<protein>
    <recommendedName>
        <fullName evidence="3 13">Beta-ketoacyl-[acyl-carrier-protein] synthase III</fullName>
        <shortName evidence="13">Beta-ketoacyl-ACP synthase III</shortName>
        <shortName evidence="13">KAS III</shortName>
        <ecNumber evidence="3 13">2.3.1.180</ecNumber>
    </recommendedName>
    <alternativeName>
        <fullName evidence="13">3-oxoacyl-[acyl-carrier-protein] synthase 3</fullName>
    </alternativeName>
    <alternativeName>
        <fullName evidence="13">3-oxoacyl-[acyl-carrier-protein] synthase III</fullName>
    </alternativeName>
</protein>
<evidence type="ECO:0000256" key="12">
    <source>
        <dbReference type="ARBA" id="ARBA00051096"/>
    </source>
</evidence>
<comment type="subcellular location">
    <subcellularLocation>
        <location evidence="13">Cytoplasm</location>
    </subcellularLocation>
</comment>
<evidence type="ECO:0000256" key="8">
    <source>
        <dbReference type="ARBA" id="ARBA00023098"/>
    </source>
</evidence>
<dbReference type="PANTHER" id="PTHR34069">
    <property type="entry name" value="3-OXOACYL-[ACYL-CARRIER-PROTEIN] SYNTHASE 3"/>
    <property type="match status" value="1"/>
</dbReference>
<keyword evidence="4 13" id="KW-0963">Cytoplasm</keyword>
<dbReference type="AlphaFoldDB" id="A0A8J6N895"/>
<keyword evidence="6 13" id="KW-0808">Transferase</keyword>
<dbReference type="Gene3D" id="3.40.47.10">
    <property type="match status" value="1"/>
</dbReference>
<keyword evidence="11 13" id="KW-0012">Acyltransferase</keyword>
<dbReference type="GO" id="GO:0033818">
    <property type="term" value="F:beta-ketoacyl-acyl-carrier-protein synthase III activity"/>
    <property type="evidence" value="ECO:0007669"/>
    <property type="project" value="UniProtKB-UniRule"/>
</dbReference>
<dbReference type="Proteomes" id="UP000603545">
    <property type="component" value="Unassembled WGS sequence"/>
</dbReference>
<dbReference type="GO" id="GO:0044550">
    <property type="term" value="P:secondary metabolite biosynthetic process"/>
    <property type="evidence" value="ECO:0007669"/>
    <property type="project" value="TreeGrafter"/>
</dbReference>
<evidence type="ECO:0000313" key="16">
    <source>
        <dbReference type="EMBL" id="MBC8200328.1"/>
    </source>
</evidence>
<evidence type="ECO:0000259" key="14">
    <source>
        <dbReference type="Pfam" id="PF08541"/>
    </source>
</evidence>
<evidence type="ECO:0000313" key="17">
    <source>
        <dbReference type="Proteomes" id="UP000603545"/>
    </source>
</evidence>
<organism evidence="16 17">
    <name type="scientific">Candidatus Desulfaltia bathyphila</name>
    <dbReference type="NCBI Taxonomy" id="2841697"/>
    <lineage>
        <taxon>Bacteria</taxon>
        <taxon>Pseudomonadati</taxon>
        <taxon>Thermodesulfobacteriota</taxon>
        <taxon>Desulfobacteria</taxon>
        <taxon>Desulfobacterales</taxon>
        <taxon>Desulfobacterales incertae sedis</taxon>
        <taxon>Candidatus Desulfaltia</taxon>
    </lineage>
</organism>
<proteinExistence type="inferred from homology"/>
<reference evidence="16 17" key="1">
    <citation type="submission" date="2020-08" db="EMBL/GenBank/DDBJ databases">
        <title>Bridging the membrane lipid divide: bacteria of the FCB group superphylum have the potential to synthesize archaeal ether lipids.</title>
        <authorList>
            <person name="Villanueva L."/>
            <person name="Von Meijenfeldt F.A.B."/>
            <person name="Westbye A.B."/>
            <person name="Yadav S."/>
            <person name="Hopmans E.C."/>
            <person name="Dutilh B.E."/>
            <person name="Sinninghe Damste J.S."/>
        </authorList>
    </citation>
    <scope>NUCLEOTIDE SEQUENCE [LARGE SCALE GENOMIC DNA]</scope>
    <source>
        <strain evidence="16">NIOZ-UU82</strain>
    </source>
</reference>
<keyword evidence="9 13" id="KW-0275">Fatty acid biosynthesis</keyword>
<dbReference type="NCBIfam" id="NF006829">
    <property type="entry name" value="PRK09352.1"/>
    <property type="match status" value="1"/>
</dbReference>
<dbReference type="GO" id="GO:0004315">
    <property type="term" value="F:3-oxoacyl-[acyl-carrier-protein] synthase activity"/>
    <property type="evidence" value="ECO:0007669"/>
    <property type="project" value="InterPro"/>
</dbReference>
<comment type="domain">
    <text evidence="13">The last Arg residue of the ACP-binding site is essential for the weak association between ACP/AcpP and FabH.</text>
</comment>
<evidence type="ECO:0000256" key="11">
    <source>
        <dbReference type="ARBA" id="ARBA00023315"/>
    </source>
</evidence>
<evidence type="ECO:0000259" key="15">
    <source>
        <dbReference type="Pfam" id="PF08545"/>
    </source>
</evidence>
<gene>
    <name evidence="13" type="primary">fabH</name>
    <name evidence="16" type="ORF">H8E80_09865</name>
</gene>
<feature type="active site" evidence="13">
    <location>
        <position position="253"/>
    </location>
</feature>
<name>A0A8J6N895_9BACT</name>
<comment type="function">
    <text evidence="13">Catalyzes the condensation reaction of fatty acid synthesis by the addition to an acyl acceptor of two carbons from malonyl-ACP. Catalyzes the first condensation reaction which initiates fatty acid synthesis and may therefore play a role in governing the total rate of fatty acid production. Possesses both acetoacetyl-ACP synthase and acetyl transacylase activities. Its substrate specificity determines the biosynthesis of branched-chain and/or straight-chain of fatty acids.</text>
</comment>
<comment type="subunit">
    <text evidence="13">Homodimer.</text>
</comment>
<dbReference type="Pfam" id="PF08545">
    <property type="entry name" value="ACP_syn_III"/>
    <property type="match status" value="1"/>
</dbReference>
<dbReference type="FunFam" id="3.40.47.10:FF:000004">
    <property type="entry name" value="3-oxoacyl-[acyl-carrier-protein] synthase 3"/>
    <property type="match status" value="1"/>
</dbReference>
<evidence type="ECO:0000256" key="13">
    <source>
        <dbReference type="HAMAP-Rule" id="MF_01815"/>
    </source>
</evidence>
<feature type="domain" description="Beta-ketoacyl-[acyl-carrier-protein] synthase III N-terminal" evidence="15">
    <location>
        <begin position="106"/>
        <end position="185"/>
    </location>
</feature>
<comment type="pathway">
    <text evidence="1 13">Lipid metabolism; fatty acid biosynthesis.</text>
</comment>
<evidence type="ECO:0000256" key="10">
    <source>
        <dbReference type="ARBA" id="ARBA00023268"/>
    </source>
</evidence>
<dbReference type="SUPFAM" id="SSF53901">
    <property type="entry name" value="Thiolase-like"/>
    <property type="match status" value="1"/>
</dbReference>
<comment type="similarity">
    <text evidence="2 13">Belongs to the thiolase-like superfamily. FabH family.</text>
</comment>
<accession>A0A8J6N895</accession>
<dbReference type="PANTHER" id="PTHR34069:SF2">
    <property type="entry name" value="BETA-KETOACYL-[ACYL-CARRIER-PROTEIN] SYNTHASE III"/>
    <property type="match status" value="1"/>
</dbReference>
<evidence type="ECO:0000256" key="6">
    <source>
        <dbReference type="ARBA" id="ARBA00022679"/>
    </source>
</evidence>
<evidence type="ECO:0000256" key="9">
    <source>
        <dbReference type="ARBA" id="ARBA00023160"/>
    </source>
</evidence>
<feature type="active site" evidence="13">
    <location>
        <position position="283"/>
    </location>
</feature>
<keyword evidence="5 13" id="KW-0444">Lipid biosynthesis</keyword>
<keyword evidence="7 13" id="KW-0276">Fatty acid metabolism</keyword>
<comment type="caution">
    <text evidence="16">The sequence shown here is derived from an EMBL/GenBank/DDBJ whole genome shotgun (WGS) entry which is preliminary data.</text>
</comment>
<evidence type="ECO:0000256" key="4">
    <source>
        <dbReference type="ARBA" id="ARBA00022490"/>
    </source>
</evidence>
<dbReference type="InterPro" id="IPR004655">
    <property type="entry name" value="FabH"/>
</dbReference>
<dbReference type="Pfam" id="PF08541">
    <property type="entry name" value="ACP_syn_III_C"/>
    <property type="match status" value="1"/>
</dbReference>
<dbReference type="InterPro" id="IPR013747">
    <property type="entry name" value="ACP_syn_III_C"/>
</dbReference>
<dbReference type="GO" id="GO:0006633">
    <property type="term" value="P:fatty acid biosynthetic process"/>
    <property type="evidence" value="ECO:0007669"/>
    <property type="project" value="UniProtKB-UniRule"/>
</dbReference>
<dbReference type="GO" id="GO:0005737">
    <property type="term" value="C:cytoplasm"/>
    <property type="evidence" value="ECO:0007669"/>
    <property type="project" value="UniProtKB-SubCell"/>
</dbReference>
<sequence>MRAIITGVGHFVPTRKLTNKDLEQMVDTNDEWIVSRTGIKERRILGKDKGTSYMAVRAAKKVLKQTNTAADELDLIIVATSTPDMLVPPTAAFVQSKLNAAKCWGFDINAACAGFVYALATASKFIETGKHKKVMVIGVDKMSSILDYEDRNTCLLFGDGGGAVLLEPSDEDDLGVEDFIFHIDGSGIKYLNMPAGGSLMPASHETVDKKKHYIYQAGKKIFKYAVTEMADISLKIMKKNKLKNKDVKLLIPHQANRRIIDAVSKKIGLSNDQVVINIEKYGNTTAGTIPIAMSEAYQKRMMSKGDWIIISTFGAGFTSGSLLLKWAIE</sequence>
<feature type="region of interest" description="ACP-binding" evidence="13">
    <location>
        <begin position="254"/>
        <end position="258"/>
    </location>
</feature>
<dbReference type="EMBL" id="JACNLL010000095">
    <property type="protein sequence ID" value="MBC8200328.1"/>
    <property type="molecule type" value="Genomic_DNA"/>
</dbReference>
<dbReference type="InterPro" id="IPR013751">
    <property type="entry name" value="ACP_syn_III_N"/>
</dbReference>
<evidence type="ECO:0000256" key="7">
    <source>
        <dbReference type="ARBA" id="ARBA00022832"/>
    </source>
</evidence>
<feature type="domain" description="Beta-ketoacyl-[acyl-carrier-protein] synthase III C-terminal" evidence="14">
    <location>
        <begin position="237"/>
        <end position="326"/>
    </location>
</feature>
<dbReference type="NCBIfam" id="TIGR00747">
    <property type="entry name" value="fabH"/>
    <property type="match status" value="1"/>
</dbReference>
<evidence type="ECO:0000256" key="3">
    <source>
        <dbReference type="ARBA" id="ARBA00012333"/>
    </source>
</evidence>
<dbReference type="InterPro" id="IPR016039">
    <property type="entry name" value="Thiolase-like"/>
</dbReference>
<dbReference type="EC" id="2.3.1.180" evidence="3 13"/>
<keyword evidence="10 13" id="KW-0511">Multifunctional enzyme</keyword>
<feature type="active site" evidence="13">
    <location>
        <position position="112"/>
    </location>
</feature>
<dbReference type="UniPathway" id="UPA00094"/>
<dbReference type="HAMAP" id="MF_01815">
    <property type="entry name" value="FabH"/>
    <property type="match status" value="1"/>
</dbReference>
<comment type="catalytic activity">
    <reaction evidence="12">
        <text>malonyl-[ACP] + acetyl-CoA + H(+) = 3-oxobutanoyl-[ACP] + CO2 + CoA</text>
        <dbReference type="Rhea" id="RHEA:12080"/>
        <dbReference type="Rhea" id="RHEA-COMP:9623"/>
        <dbReference type="Rhea" id="RHEA-COMP:9625"/>
        <dbReference type="ChEBI" id="CHEBI:15378"/>
        <dbReference type="ChEBI" id="CHEBI:16526"/>
        <dbReference type="ChEBI" id="CHEBI:57287"/>
        <dbReference type="ChEBI" id="CHEBI:57288"/>
        <dbReference type="ChEBI" id="CHEBI:78449"/>
        <dbReference type="ChEBI" id="CHEBI:78450"/>
        <dbReference type="EC" id="2.3.1.180"/>
    </reaction>
    <physiologicalReaction direction="left-to-right" evidence="12">
        <dbReference type="Rhea" id="RHEA:12081"/>
    </physiologicalReaction>
</comment>
<evidence type="ECO:0000256" key="1">
    <source>
        <dbReference type="ARBA" id="ARBA00005194"/>
    </source>
</evidence>
<evidence type="ECO:0000256" key="2">
    <source>
        <dbReference type="ARBA" id="ARBA00008642"/>
    </source>
</evidence>
<dbReference type="CDD" id="cd00830">
    <property type="entry name" value="KAS_III"/>
    <property type="match status" value="1"/>
</dbReference>
<evidence type="ECO:0000256" key="5">
    <source>
        <dbReference type="ARBA" id="ARBA00022516"/>
    </source>
</evidence>
<keyword evidence="8 13" id="KW-0443">Lipid metabolism</keyword>